<name>A0A166WEY6_9AGAM</name>
<organism evidence="2 3">
    <name type="scientific">Athelia psychrophila</name>
    <dbReference type="NCBI Taxonomy" id="1759441"/>
    <lineage>
        <taxon>Eukaryota</taxon>
        <taxon>Fungi</taxon>
        <taxon>Dikarya</taxon>
        <taxon>Basidiomycota</taxon>
        <taxon>Agaricomycotina</taxon>
        <taxon>Agaricomycetes</taxon>
        <taxon>Agaricomycetidae</taxon>
        <taxon>Atheliales</taxon>
        <taxon>Atheliaceae</taxon>
        <taxon>Athelia</taxon>
    </lineage>
</organism>
<sequence length="306" mass="33497">MSQYYTPRPRTSSFQPARQYTERPSSAADLDDSIYIFPSPSSAGSPSPLPSFGSEISAPTDLTLSESRISEQLGQAGADGGRRYSTGPDDIWDWNAHAFEDADSENGSVVMSDLELDVDRAQQWELLSYPGRRQPLAAGEPGSSAAAWLAKQRRLDSAMTRTMRSSLSSPASSFSEVHAIDLVKPTHHHTQSRCPSRMLAFLASCLFIDDSTLDLLTNPLPDESILFPGHAIPYSDSEKTALAEGRIMLTRGRSRLRSSPRESMRLACDPGTMPFSPFAMPSAHLNGLLELVNGMWTSGRRAWRGT</sequence>
<reference evidence="2 3" key="1">
    <citation type="journal article" date="2016" name="Mol. Biol. Evol.">
        <title>Comparative Genomics of Early-Diverging Mushroom-Forming Fungi Provides Insights into the Origins of Lignocellulose Decay Capabilities.</title>
        <authorList>
            <person name="Nagy L.G."/>
            <person name="Riley R."/>
            <person name="Tritt A."/>
            <person name="Adam C."/>
            <person name="Daum C."/>
            <person name="Floudas D."/>
            <person name="Sun H."/>
            <person name="Yadav J.S."/>
            <person name="Pangilinan J."/>
            <person name="Larsson K.H."/>
            <person name="Matsuura K."/>
            <person name="Barry K."/>
            <person name="Labutti K."/>
            <person name="Kuo R."/>
            <person name="Ohm R.A."/>
            <person name="Bhattacharya S.S."/>
            <person name="Shirouzu T."/>
            <person name="Yoshinaga Y."/>
            <person name="Martin F.M."/>
            <person name="Grigoriev I.V."/>
            <person name="Hibbett D.S."/>
        </authorList>
    </citation>
    <scope>NUCLEOTIDE SEQUENCE [LARGE SCALE GENOMIC DNA]</scope>
    <source>
        <strain evidence="2 3">CBS 109695</strain>
    </source>
</reference>
<feature type="compositionally biased region" description="Polar residues" evidence="1">
    <location>
        <begin position="1"/>
        <end position="24"/>
    </location>
</feature>
<protein>
    <submittedName>
        <fullName evidence="2">Uncharacterized protein</fullName>
    </submittedName>
</protein>
<evidence type="ECO:0000313" key="3">
    <source>
        <dbReference type="Proteomes" id="UP000076532"/>
    </source>
</evidence>
<proteinExistence type="predicted"/>
<gene>
    <name evidence="2" type="ORF">FIBSPDRAFT_847636</name>
</gene>
<dbReference type="EMBL" id="KV417482">
    <property type="protein sequence ID" value="KZP33690.1"/>
    <property type="molecule type" value="Genomic_DNA"/>
</dbReference>
<accession>A0A166WEY6</accession>
<evidence type="ECO:0000313" key="2">
    <source>
        <dbReference type="EMBL" id="KZP33690.1"/>
    </source>
</evidence>
<keyword evidence="3" id="KW-1185">Reference proteome</keyword>
<feature type="region of interest" description="Disordered" evidence="1">
    <location>
        <begin position="1"/>
        <end position="58"/>
    </location>
</feature>
<dbReference type="AlphaFoldDB" id="A0A166WEY6"/>
<evidence type="ECO:0000256" key="1">
    <source>
        <dbReference type="SAM" id="MobiDB-lite"/>
    </source>
</evidence>
<dbReference type="Proteomes" id="UP000076532">
    <property type="component" value="Unassembled WGS sequence"/>
</dbReference>
<feature type="compositionally biased region" description="Low complexity" evidence="1">
    <location>
        <begin position="37"/>
        <end position="54"/>
    </location>
</feature>
<dbReference type="OrthoDB" id="3262135at2759"/>